<dbReference type="InterPro" id="IPR029787">
    <property type="entry name" value="Nucleotide_cyclase"/>
</dbReference>
<reference evidence="5" key="1">
    <citation type="journal article" date="2014" name="Int. J. Syst. Evol. Microbiol.">
        <title>Complete genome sequence of Corynebacterium casei LMG S-19264T (=DSM 44701T), isolated from a smear-ripened cheese.</title>
        <authorList>
            <consortium name="US DOE Joint Genome Institute (JGI-PGF)"/>
            <person name="Walter F."/>
            <person name="Albersmeier A."/>
            <person name="Kalinowski J."/>
            <person name="Ruckert C."/>
        </authorList>
    </citation>
    <scope>NUCLEOTIDE SEQUENCE</scope>
    <source>
        <strain evidence="5">VKM Ac-1321</strain>
    </source>
</reference>
<dbReference type="NCBIfam" id="TIGR00229">
    <property type="entry name" value="sensory_box"/>
    <property type="match status" value="1"/>
</dbReference>
<dbReference type="EMBL" id="BSFP01000075">
    <property type="protein sequence ID" value="GLL06645.1"/>
    <property type="molecule type" value="Genomic_DNA"/>
</dbReference>
<evidence type="ECO:0000313" key="5">
    <source>
        <dbReference type="EMBL" id="GLL06645.1"/>
    </source>
</evidence>
<dbReference type="PANTHER" id="PTHR44757:SF2">
    <property type="entry name" value="BIOFILM ARCHITECTURE MAINTENANCE PROTEIN MBAA"/>
    <property type="match status" value="1"/>
</dbReference>
<proteinExistence type="predicted"/>
<keyword evidence="6" id="KW-1185">Reference proteome</keyword>
<dbReference type="InterPro" id="IPR000160">
    <property type="entry name" value="GGDEF_dom"/>
</dbReference>
<dbReference type="PROSITE" id="PS50887">
    <property type="entry name" value="GGDEF"/>
    <property type="match status" value="1"/>
</dbReference>
<evidence type="ECO:0000313" key="6">
    <source>
        <dbReference type="Proteomes" id="UP001143480"/>
    </source>
</evidence>
<dbReference type="SMART" id="SM00267">
    <property type="entry name" value="GGDEF"/>
    <property type="match status" value="1"/>
</dbReference>
<sequence>MGAGRMRLRSWLVVGISMALLLAIGAVGISVNRSALNAAETVHRADSLALATNNGGLAAQVLLVSAKDLNDFVTNHPLSMTPQDPGDTAALQEYAKKSANFGYGLVMTDLTGNPLNATGPADMFPGTLSPGFKPLISSLALGKPGFSSIMTVRDTLVQAVAVPIVVGSAPVAILYGFIPLVRSQLQEYIVKLKDDSHVSMLVDNAGIVGAASDPALLGTRADPAITAKIATTESVFVTYSEHGHSMIATVNGGLPGGWAYVRTQSTATFDGPVRSRSLTINLALLTMLLVGVAGLAILGYRSQLVRRRAEERFSALVEHAPDVVTVLDSNGKVLYASPSGQRILGLSAVGSPVFDLIHPDERPLVRERFAALVHDRGGLERMQVRVRQAGGDHRWFDFTASNQLHNPALEGIVINARDITDSREMQDRLAHDAHHDPLTGLPNRRRLQQSLADSLESAPVAVLFVDLDGFKPVNDELGHEAGDELLRQIGVRLSACLRPFDVLARVGGDEFVILLPGVGTAAETAAVTQRLKACADAPFELAGHEVRIGASIGVHVAAPGEHPDAVLRTADEAMYAVKHRSDRAGRHRA</sequence>
<dbReference type="PROSITE" id="PS50113">
    <property type="entry name" value="PAC"/>
    <property type="match status" value="1"/>
</dbReference>
<evidence type="ECO:0000259" key="3">
    <source>
        <dbReference type="PROSITE" id="PS50113"/>
    </source>
</evidence>
<dbReference type="Pfam" id="PF00990">
    <property type="entry name" value="GGDEF"/>
    <property type="match status" value="1"/>
</dbReference>
<keyword evidence="1" id="KW-0812">Transmembrane</keyword>
<accession>A0A9W6KT19</accession>
<evidence type="ECO:0008006" key="7">
    <source>
        <dbReference type="Google" id="ProtNLM"/>
    </source>
</evidence>
<dbReference type="InterPro" id="IPR052155">
    <property type="entry name" value="Biofilm_reg_signaling"/>
</dbReference>
<organism evidence="5 6">
    <name type="scientific">Dactylosporangium matsuzakiense</name>
    <dbReference type="NCBI Taxonomy" id="53360"/>
    <lineage>
        <taxon>Bacteria</taxon>
        <taxon>Bacillati</taxon>
        <taxon>Actinomycetota</taxon>
        <taxon>Actinomycetes</taxon>
        <taxon>Micromonosporales</taxon>
        <taxon>Micromonosporaceae</taxon>
        <taxon>Dactylosporangium</taxon>
    </lineage>
</organism>
<keyword evidence="1" id="KW-1133">Transmembrane helix</keyword>
<dbReference type="InterPro" id="IPR043128">
    <property type="entry name" value="Rev_trsase/Diguanyl_cyclase"/>
</dbReference>
<protein>
    <recommendedName>
        <fullName evidence="7">PAS domain S-box-containing protein/diguanylate cyclase (GGDEF)-like protein</fullName>
    </recommendedName>
</protein>
<dbReference type="PROSITE" id="PS50112">
    <property type="entry name" value="PAS"/>
    <property type="match status" value="1"/>
</dbReference>
<dbReference type="InterPro" id="IPR035965">
    <property type="entry name" value="PAS-like_dom_sf"/>
</dbReference>
<dbReference type="Gene3D" id="3.30.70.270">
    <property type="match status" value="1"/>
</dbReference>
<gene>
    <name evidence="5" type="ORF">GCM10017581_083950</name>
</gene>
<reference evidence="5" key="2">
    <citation type="submission" date="2023-01" db="EMBL/GenBank/DDBJ databases">
        <authorList>
            <person name="Sun Q."/>
            <person name="Evtushenko L."/>
        </authorList>
    </citation>
    <scope>NUCLEOTIDE SEQUENCE</scope>
    <source>
        <strain evidence="5">VKM Ac-1321</strain>
    </source>
</reference>
<dbReference type="Gene3D" id="3.30.450.20">
    <property type="entry name" value="PAS domain"/>
    <property type="match status" value="1"/>
</dbReference>
<dbReference type="GO" id="GO:0006355">
    <property type="term" value="P:regulation of DNA-templated transcription"/>
    <property type="evidence" value="ECO:0007669"/>
    <property type="project" value="InterPro"/>
</dbReference>
<dbReference type="CDD" id="cd01949">
    <property type="entry name" value="GGDEF"/>
    <property type="match status" value="1"/>
</dbReference>
<evidence type="ECO:0000256" key="1">
    <source>
        <dbReference type="SAM" id="Phobius"/>
    </source>
</evidence>
<dbReference type="SUPFAM" id="SSF55785">
    <property type="entry name" value="PYP-like sensor domain (PAS domain)"/>
    <property type="match status" value="1"/>
</dbReference>
<feature type="transmembrane region" description="Helical" evidence="1">
    <location>
        <begin position="278"/>
        <end position="300"/>
    </location>
</feature>
<dbReference type="NCBIfam" id="TIGR00254">
    <property type="entry name" value="GGDEF"/>
    <property type="match status" value="1"/>
</dbReference>
<dbReference type="SUPFAM" id="SSF55073">
    <property type="entry name" value="Nucleotide cyclase"/>
    <property type="match status" value="1"/>
</dbReference>
<dbReference type="RefSeq" id="WP_261963365.1">
    <property type="nucleotide sequence ID" value="NZ_BAAAXA010000003.1"/>
</dbReference>
<feature type="domain" description="PAS" evidence="2">
    <location>
        <begin position="309"/>
        <end position="347"/>
    </location>
</feature>
<evidence type="ECO:0000259" key="4">
    <source>
        <dbReference type="PROSITE" id="PS50887"/>
    </source>
</evidence>
<dbReference type="InterPro" id="IPR000700">
    <property type="entry name" value="PAS-assoc_C"/>
</dbReference>
<comment type="caution">
    <text evidence="5">The sequence shown here is derived from an EMBL/GenBank/DDBJ whole genome shotgun (WGS) entry which is preliminary data.</text>
</comment>
<dbReference type="SMART" id="SM00091">
    <property type="entry name" value="PAS"/>
    <property type="match status" value="1"/>
</dbReference>
<dbReference type="InterPro" id="IPR000014">
    <property type="entry name" value="PAS"/>
</dbReference>
<dbReference type="Pfam" id="PF00989">
    <property type="entry name" value="PAS"/>
    <property type="match status" value="1"/>
</dbReference>
<dbReference type="AlphaFoldDB" id="A0A9W6KT19"/>
<evidence type="ECO:0000259" key="2">
    <source>
        <dbReference type="PROSITE" id="PS50112"/>
    </source>
</evidence>
<dbReference type="Proteomes" id="UP001143480">
    <property type="component" value="Unassembled WGS sequence"/>
</dbReference>
<dbReference type="InterPro" id="IPR013767">
    <property type="entry name" value="PAS_fold"/>
</dbReference>
<dbReference type="CDD" id="cd00130">
    <property type="entry name" value="PAS"/>
    <property type="match status" value="1"/>
</dbReference>
<dbReference type="PANTHER" id="PTHR44757">
    <property type="entry name" value="DIGUANYLATE CYCLASE DGCP"/>
    <property type="match status" value="1"/>
</dbReference>
<feature type="domain" description="PAC" evidence="3">
    <location>
        <begin position="380"/>
        <end position="431"/>
    </location>
</feature>
<feature type="domain" description="GGDEF" evidence="4">
    <location>
        <begin position="458"/>
        <end position="589"/>
    </location>
</feature>
<keyword evidence="1" id="KW-0472">Membrane</keyword>
<name>A0A9W6KT19_9ACTN</name>